<evidence type="ECO:0000313" key="1">
    <source>
        <dbReference type="EMBL" id="AJD01239.1"/>
    </source>
</evidence>
<evidence type="ECO:0000313" key="2">
    <source>
        <dbReference type="Proteomes" id="UP000031130"/>
    </source>
</evidence>
<dbReference type="InterPro" id="IPR006311">
    <property type="entry name" value="TAT_signal"/>
</dbReference>
<dbReference type="Proteomes" id="UP000031130">
    <property type="component" value="Chromosome"/>
</dbReference>
<dbReference type="InterPro" id="IPR027056">
    <property type="entry name" value="Gluconate_2DH_su3"/>
</dbReference>
<dbReference type="HOGENOM" id="CLU_065508_0_0_7"/>
<accession>A0A0A8HTK5</accession>
<dbReference type="PROSITE" id="PS51318">
    <property type="entry name" value="TAT"/>
    <property type="match status" value="1"/>
</dbReference>
<reference evidence="1 2" key="1">
    <citation type="journal article" date="2014" name="Genome Biol. Evol.">
        <title>Comparative Genomics of the Campylobacter lari Group.</title>
        <authorList>
            <person name="Miller W.G."/>
            <person name="Yee E."/>
            <person name="Chapman M.H."/>
            <person name="Smith T.P."/>
            <person name="Bono J.L."/>
            <person name="Huynh S."/>
            <person name="Parker C.T."/>
            <person name="Vandamme P."/>
            <person name="Luong K."/>
            <person name="Korlach J."/>
        </authorList>
    </citation>
    <scope>NUCLEOTIDE SEQUENCE [LARGE SCALE GENOMIC DNA]</scope>
    <source>
        <strain evidence="2">RM3659</strain>
    </source>
</reference>
<dbReference type="KEGG" id="cln:UPTC3659_0356"/>
<proteinExistence type="predicted"/>
<organism evidence="1 2">
    <name type="scientific">Campylobacter lari NCTC 11845</name>
    <dbReference type="NCBI Taxonomy" id="1388749"/>
    <lineage>
        <taxon>Bacteria</taxon>
        <taxon>Pseudomonadati</taxon>
        <taxon>Campylobacterota</taxon>
        <taxon>Epsilonproteobacteria</taxon>
        <taxon>Campylobacterales</taxon>
        <taxon>Campylobacteraceae</taxon>
        <taxon>Campylobacter</taxon>
    </lineage>
</organism>
<sequence length="242" mass="27037">MQDNVIDRRNFFKLSLLGGGVVAASTMSGGAILHAAELTHAHKKAQGSSNKIRGKMFFQVQTDFDNLSAACERIYPKDEQGDGAIGLGVPYFIDNQLASAYGYNDREYLQGPFIEGIAEQGYQTPMKRNEIFLEGVKALEIISQKRYKKTFSSLKGVDQDKILVDLEKNKIDFIGFKSSEFFTLLRDMTIAGVLSDPIYGGNDNKNGWRMMQYPGAQMSYIDKITSDEFFDIEPMSLADMEG</sequence>
<gene>
    <name evidence="1" type="ORF">UPTC3659_0356</name>
</gene>
<dbReference type="OrthoDB" id="8400810at2"/>
<dbReference type="Pfam" id="PF13618">
    <property type="entry name" value="Gluconate_2-dh3"/>
    <property type="match status" value="1"/>
</dbReference>
<name>A0A0A8HTK5_CAMLA</name>
<protein>
    <submittedName>
        <fullName evidence="1">Putative gluconate 2-dehydrogenase subunit</fullName>
    </submittedName>
</protein>
<dbReference type="AlphaFoldDB" id="A0A0A8HTK5"/>
<dbReference type="RefSeq" id="WP_039625404.1">
    <property type="nucleotide sequence ID" value="NZ_CP007775.1"/>
</dbReference>
<dbReference type="EMBL" id="CP007775">
    <property type="protein sequence ID" value="AJD01239.1"/>
    <property type="molecule type" value="Genomic_DNA"/>
</dbReference>